<dbReference type="PROSITE" id="PS00061">
    <property type="entry name" value="ADH_SHORT"/>
    <property type="match status" value="1"/>
</dbReference>
<dbReference type="InterPro" id="IPR036291">
    <property type="entry name" value="NAD(P)-bd_dom_sf"/>
</dbReference>
<accession>A0ABT6FPT4</accession>
<dbReference type="RefSeq" id="WP_277899494.1">
    <property type="nucleotide sequence ID" value="NZ_JAPMUA010000002.1"/>
</dbReference>
<dbReference type="Gene3D" id="3.40.50.720">
    <property type="entry name" value="NAD(P)-binding Rossmann-like Domain"/>
    <property type="match status" value="1"/>
</dbReference>
<dbReference type="Proteomes" id="UP001153642">
    <property type="component" value="Unassembled WGS sequence"/>
</dbReference>
<reference evidence="3" key="1">
    <citation type="submission" date="2022-11" db="EMBL/GenBank/DDBJ databases">
        <title>High-quality draft genome sequence of Galbibacter sp. strain CMA-7.</title>
        <authorList>
            <person name="Wei L."/>
            <person name="Dong C."/>
            <person name="Shao Z."/>
        </authorList>
    </citation>
    <scope>NUCLEOTIDE SEQUENCE</scope>
    <source>
        <strain evidence="3">CMA-7</strain>
    </source>
</reference>
<evidence type="ECO:0000313" key="4">
    <source>
        <dbReference type="Proteomes" id="UP001153642"/>
    </source>
</evidence>
<evidence type="ECO:0000313" key="3">
    <source>
        <dbReference type="EMBL" id="MDG3585235.1"/>
    </source>
</evidence>
<dbReference type="Pfam" id="PF13561">
    <property type="entry name" value="adh_short_C2"/>
    <property type="match status" value="1"/>
</dbReference>
<dbReference type="InterPro" id="IPR020904">
    <property type="entry name" value="Sc_DH/Rdtase_CS"/>
</dbReference>
<dbReference type="CDD" id="cd05355">
    <property type="entry name" value="SDR_c1"/>
    <property type="match status" value="1"/>
</dbReference>
<keyword evidence="2" id="KW-0560">Oxidoreductase</keyword>
<dbReference type="SUPFAM" id="SSF51735">
    <property type="entry name" value="NAD(P)-binding Rossmann-fold domains"/>
    <property type="match status" value="1"/>
</dbReference>
<organism evidence="3 4">
    <name type="scientific">Galbibacter pacificus</name>
    <dbReference type="NCBI Taxonomy" id="2996052"/>
    <lineage>
        <taxon>Bacteria</taxon>
        <taxon>Pseudomonadati</taxon>
        <taxon>Bacteroidota</taxon>
        <taxon>Flavobacteriia</taxon>
        <taxon>Flavobacteriales</taxon>
        <taxon>Flavobacteriaceae</taxon>
        <taxon>Galbibacter</taxon>
    </lineage>
</organism>
<name>A0ABT6FPT4_9FLAO</name>
<sequence length="283" mass="30838">MEYPREFIKEDLKKQPGKQSKMKTKPIIIRENYKGSGKLTGKVALITGGDSGIGESCAVHFAVEGANVAIIYFNENEDATNTKKRIEQEGVQCLLIKGDLKDEVFCRDAVQKVIDEFGTINIVVNNAAMQFKEENLTEIDLINMQTTFQTNIYPLFYITQAALNYLKKGDSIINTTSITAYRGNPALIDYSSTKGAVLSFTRSLSASLANKGIRVNAVAPGPIWTPLIPATFDDYKKFGQDTAIGRAGQPAELGPAYVFLASEDSSYMTGQTLHVNGGTIIGG</sequence>
<evidence type="ECO:0000256" key="1">
    <source>
        <dbReference type="ARBA" id="ARBA00006484"/>
    </source>
</evidence>
<protein>
    <submittedName>
        <fullName evidence="3">SDR family oxidoreductase</fullName>
    </submittedName>
</protein>
<proteinExistence type="inferred from homology"/>
<gene>
    <name evidence="3" type="ORF">OSR52_05085</name>
</gene>
<dbReference type="PRINTS" id="PR00080">
    <property type="entry name" value="SDRFAMILY"/>
</dbReference>
<dbReference type="InterPro" id="IPR002347">
    <property type="entry name" value="SDR_fam"/>
</dbReference>
<dbReference type="PRINTS" id="PR00081">
    <property type="entry name" value="GDHRDH"/>
</dbReference>
<keyword evidence="4" id="KW-1185">Reference proteome</keyword>
<dbReference type="PANTHER" id="PTHR48107:SF16">
    <property type="entry name" value="NADPH-DEPENDENT ALDEHYDE REDUCTASE 1, CHLOROPLASTIC"/>
    <property type="match status" value="1"/>
</dbReference>
<dbReference type="PANTHER" id="PTHR48107">
    <property type="entry name" value="NADPH-DEPENDENT ALDEHYDE REDUCTASE-LIKE PROTEIN, CHLOROPLASTIC-RELATED"/>
    <property type="match status" value="1"/>
</dbReference>
<dbReference type="EMBL" id="JAPMUA010000002">
    <property type="protein sequence ID" value="MDG3585235.1"/>
    <property type="molecule type" value="Genomic_DNA"/>
</dbReference>
<comment type="caution">
    <text evidence="3">The sequence shown here is derived from an EMBL/GenBank/DDBJ whole genome shotgun (WGS) entry which is preliminary data.</text>
</comment>
<comment type="similarity">
    <text evidence="1">Belongs to the short-chain dehydrogenases/reductases (SDR) family.</text>
</comment>
<evidence type="ECO:0000256" key="2">
    <source>
        <dbReference type="ARBA" id="ARBA00023002"/>
    </source>
</evidence>